<name>K6G6K8_9GAMM</name>
<feature type="transmembrane region" description="Helical" evidence="1">
    <location>
        <begin position="128"/>
        <end position="146"/>
    </location>
</feature>
<dbReference type="InterPro" id="IPR046487">
    <property type="entry name" value="DUF6580"/>
</dbReference>
<dbReference type="EMBL" id="AMWX01000002">
    <property type="protein sequence ID" value="EKO36804.1"/>
    <property type="molecule type" value="Genomic_DNA"/>
</dbReference>
<feature type="transmembrane region" description="Helical" evidence="1">
    <location>
        <begin position="62"/>
        <end position="80"/>
    </location>
</feature>
<evidence type="ECO:0000313" key="3">
    <source>
        <dbReference type="Proteomes" id="UP000010310"/>
    </source>
</evidence>
<proteinExistence type="predicted"/>
<accession>K6G6K8</accession>
<organism evidence="2 3">
    <name type="scientific">SAR86 cluster bacterium SAR86E</name>
    <dbReference type="NCBI Taxonomy" id="1208365"/>
    <lineage>
        <taxon>Bacteria</taxon>
        <taxon>Pseudomonadati</taxon>
        <taxon>Pseudomonadota</taxon>
        <taxon>Gammaproteobacteria</taxon>
        <taxon>SAR86 cluster</taxon>
    </lineage>
</organism>
<evidence type="ECO:0000256" key="1">
    <source>
        <dbReference type="SAM" id="Phobius"/>
    </source>
</evidence>
<evidence type="ECO:0000313" key="2">
    <source>
        <dbReference type="EMBL" id="EKO36804.1"/>
    </source>
</evidence>
<keyword evidence="1" id="KW-1133">Transmembrane helix</keyword>
<keyword evidence="1" id="KW-0472">Membrane</keyword>
<dbReference type="STRING" id="1208365.B273_0871"/>
<gene>
    <name evidence="2" type="ORF">B273_0871</name>
</gene>
<keyword evidence="1" id="KW-0812">Transmembrane</keyword>
<reference evidence="2 3" key="1">
    <citation type="submission" date="2012-09" db="EMBL/GenBank/DDBJ databases">
        <authorList>
            <person name="Dupont C.L."/>
            <person name="Rusch D.B."/>
            <person name="Lombardo M.-J."/>
            <person name="Novotny M."/>
            <person name="Yee-Greenbaum J."/>
            <person name="Laskin R."/>
        </authorList>
    </citation>
    <scope>NUCLEOTIDE SEQUENCE [LARGE SCALE GENOMIC DNA]</scope>
    <source>
        <strain evidence="2">SAR86E</strain>
    </source>
</reference>
<dbReference type="Proteomes" id="UP000010310">
    <property type="component" value="Unassembled WGS sequence"/>
</dbReference>
<dbReference type="AlphaFoldDB" id="K6G6K8"/>
<comment type="caution">
    <text evidence="2">The sequence shown here is derived from an EMBL/GenBank/DDBJ whole genome shotgun (WGS) entry which is preliminary data.</text>
</comment>
<dbReference type="Pfam" id="PF20221">
    <property type="entry name" value="DUF6580"/>
    <property type="match status" value="1"/>
</dbReference>
<protein>
    <submittedName>
        <fullName evidence="2">Uncharacterized protein</fullName>
    </submittedName>
</protein>
<sequence>MLKNVVFFLALLIASRFIGLPTNFTPLLALAVFMPRLTDDKLIQHLLPVCIIAFTNLFLQPVNSIVFFIMLMVFAVTPYISRKSDSLLWGSLSAVFIWHVTVNGAVWLSSGGSLLNTLIAAIPFDFKLAVSTGLYVLLFHFAENFYMSVSQSNIKLIDKLVLAKT</sequence>
<keyword evidence="3" id="KW-1185">Reference proteome</keyword>
<feature type="transmembrane region" description="Helical" evidence="1">
    <location>
        <begin position="87"/>
        <end position="108"/>
    </location>
</feature>